<dbReference type="EC" id="2.1.1.228" evidence="5 15"/>
<feature type="domain" description="tRNA methyltransferase TRMD/TRM10-type" evidence="18">
    <location>
        <begin position="1"/>
        <end position="220"/>
    </location>
</feature>
<dbReference type="GO" id="GO:0002939">
    <property type="term" value="P:tRNA N1-guanine methylation"/>
    <property type="evidence" value="ECO:0007669"/>
    <property type="project" value="TreeGrafter"/>
</dbReference>
<evidence type="ECO:0000256" key="4">
    <source>
        <dbReference type="ARBA" id="ARBA00011738"/>
    </source>
</evidence>
<dbReference type="AlphaFoldDB" id="A0A974WIH4"/>
<evidence type="ECO:0000259" key="18">
    <source>
        <dbReference type="Pfam" id="PF01746"/>
    </source>
</evidence>
<evidence type="ECO:0000256" key="2">
    <source>
        <dbReference type="ARBA" id="ARBA00004496"/>
    </source>
</evidence>
<name>A0A974WIH4_9BACT</name>
<accession>A0A974WIH4</accession>
<comment type="subunit">
    <text evidence="4 15 17">Homodimer.</text>
</comment>
<evidence type="ECO:0000256" key="17">
    <source>
        <dbReference type="RuleBase" id="RU003464"/>
    </source>
</evidence>
<comment type="subcellular location">
    <subcellularLocation>
        <location evidence="2 15 17">Cytoplasm</location>
    </subcellularLocation>
</comment>
<dbReference type="SUPFAM" id="SSF75217">
    <property type="entry name" value="alpha/beta knot"/>
    <property type="match status" value="1"/>
</dbReference>
<feature type="binding site" evidence="15 16">
    <location>
        <begin position="132"/>
        <end position="137"/>
    </location>
    <ligand>
        <name>S-adenosyl-L-methionine</name>
        <dbReference type="ChEBI" id="CHEBI:59789"/>
    </ligand>
</feature>
<evidence type="ECO:0000313" key="19">
    <source>
        <dbReference type="EMBL" id="QSE98524.1"/>
    </source>
</evidence>
<reference evidence="19" key="1">
    <citation type="submission" date="2021-02" db="EMBL/GenBank/DDBJ databases">
        <title>Fulvivirga sp. S481 isolated from sea water.</title>
        <authorList>
            <person name="Bae S.S."/>
            <person name="Baek K."/>
        </authorList>
    </citation>
    <scope>NUCLEOTIDE SEQUENCE</scope>
    <source>
        <strain evidence="19">S481</strain>
    </source>
</reference>
<evidence type="ECO:0000256" key="7">
    <source>
        <dbReference type="ARBA" id="ARBA00022490"/>
    </source>
</evidence>
<keyword evidence="7 15" id="KW-0963">Cytoplasm</keyword>
<evidence type="ECO:0000256" key="6">
    <source>
        <dbReference type="ARBA" id="ARBA00014679"/>
    </source>
</evidence>
<dbReference type="GO" id="GO:0005829">
    <property type="term" value="C:cytosol"/>
    <property type="evidence" value="ECO:0007669"/>
    <property type="project" value="TreeGrafter"/>
</dbReference>
<dbReference type="EMBL" id="CP070608">
    <property type="protein sequence ID" value="QSE98524.1"/>
    <property type="molecule type" value="Genomic_DNA"/>
</dbReference>
<keyword evidence="11 15" id="KW-0819">tRNA processing</keyword>
<evidence type="ECO:0000256" key="11">
    <source>
        <dbReference type="ARBA" id="ARBA00022694"/>
    </source>
</evidence>
<evidence type="ECO:0000256" key="1">
    <source>
        <dbReference type="ARBA" id="ARBA00002634"/>
    </source>
</evidence>
<sequence length="224" mass="25091">MRIDIITCLPKLLESPFNDSILKRAQNKGLVEVVVHDLRDYSEDKHKKVDDYAFGGGAGMVLMIEPIAKCIRELKDQRVYDEIIYMSPDGENFSQGIANELSLKKNILILCGHYKGVDERVRENFITREISIGDYVLSGGELAAAVVSDAIIRLLPGVLGDETSALSDSFQDGLVAPPVYTRPAEFEGLKVPDVLLSGHQKKIEDWRFEQSVKRTQLRRPTDSK</sequence>
<keyword evidence="20" id="KW-1185">Reference proteome</keyword>
<proteinExistence type="inferred from homology"/>
<keyword evidence="8 15" id="KW-0489">Methyltransferase</keyword>
<comment type="function">
    <text evidence="1 15 17">Specifically methylates guanosine-37 in various tRNAs.</text>
</comment>
<dbReference type="FunFam" id="3.40.1280.10:FF:000001">
    <property type="entry name" value="tRNA (guanine-N(1)-)-methyltransferase"/>
    <property type="match status" value="1"/>
</dbReference>
<evidence type="ECO:0000313" key="20">
    <source>
        <dbReference type="Proteomes" id="UP000662783"/>
    </source>
</evidence>
<dbReference type="InterPro" id="IPR029026">
    <property type="entry name" value="tRNA_m1G_MTases_N"/>
</dbReference>
<organism evidence="19 20">
    <name type="scientific">Fulvivirga lutea</name>
    <dbReference type="NCBI Taxonomy" id="2810512"/>
    <lineage>
        <taxon>Bacteria</taxon>
        <taxon>Pseudomonadati</taxon>
        <taxon>Bacteroidota</taxon>
        <taxon>Cytophagia</taxon>
        <taxon>Cytophagales</taxon>
        <taxon>Fulvivirgaceae</taxon>
        <taxon>Fulvivirga</taxon>
    </lineage>
</organism>
<keyword evidence="9 15" id="KW-0808">Transferase</keyword>
<keyword evidence="10 15" id="KW-0949">S-adenosyl-L-methionine</keyword>
<dbReference type="PIRSF" id="PIRSF000386">
    <property type="entry name" value="tRNA_mtase"/>
    <property type="match status" value="1"/>
</dbReference>
<dbReference type="Pfam" id="PF01746">
    <property type="entry name" value="tRNA_m1G_MT"/>
    <property type="match status" value="1"/>
</dbReference>
<evidence type="ECO:0000256" key="12">
    <source>
        <dbReference type="ARBA" id="ARBA00029736"/>
    </source>
</evidence>
<dbReference type="KEGG" id="fuv:JR347_05435"/>
<evidence type="ECO:0000256" key="9">
    <source>
        <dbReference type="ARBA" id="ARBA00022679"/>
    </source>
</evidence>
<protein>
    <recommendedName>
        <fullName evidence="6 15">tRNA (guanine-N(1)-)-methyltransferase</fullName>
        <ecNumber evidence="5 15">2.1.1.228</ecNumber>
    </recommendedName>
    <alternativeName>
        <fullName evidence="12 15">M1G-methyltransferase</fullName>
    </alternativeName>
    <alternativeName>
        <fullName evidence="13 15">tRNA [GM37] methyltransferase</fullName>
    </alternativeName>
</protein>
<dbReference type="Gene3D" id="1.10.1270.20">
    <property type="entry name" value="tRNA(m1g37)methyltransferase, domain 2"/>
    <property type="match status" value="1"/>
</dbReference>
<dbReference type="HAMAP" id="MF_00605">
    <property type="entry name" value="TrmD"/>
    <property type="match status" value="1"/>
</dbReference>
<dbReference type="CDD" id="cd18080">
    <property type="entry name" value="TrmD-like"/>
    <property type="match status" value="1"/>
</dbReference>
<dbReference type="RefSeq" id="WP_205723038.1">
    <property type="nucleotide sequence ID" value="NZ_CP070608.1"/>
</dbReference>
<dbReference type="GO" id="GO:0052906">
    <property type="term" value="F:tRNA (guanine(37)-N1)-methyltransferase activity"/>
    <property type="evidence" value="ECO:0007669"/>
    <property type="project" value="UniProtKB-UniRule"/>
</dbReference>
<dbReference type="InterPro" id="IPR002649">
    <property type="entry name" value="tRNA_m1G_MeTrfase_TrmD"/>
</dbReference>
<dbReference type="PANTHER" id="PTHR46417:SF1">
    <property type="entry name" value="TRNA (GUANINE-N(1)-)-METHYLTRANSFERASE"/>
    <property type="match status" value="1"/>
</dbReference>
<dbReference type="Proteomes" id="UP000662783">
    <property type="component" value="Chromosome"/>
</dbReference>
<evidence type="ECO:0000256" key="13">
    <source>
        <dbReference type="ARBA" id="ARBA00033392"/>
    </source>
</evidence>
<comment type="catalytic activity">
    <reaction evidence="14 15 17">
        <text>guanosine(37) in tRNA + S-adenosyl-L-methionine = N(1)-methylguanosine(37) in tRNA + S-adenosyl-L-homocysteine + H(+)</text>
        <dbReference type="Rhea" id="RHEA:36899"/>
        <dbReference type="Rhea" id="RHEA-COMP:10145"/>
        <dbReference type="Rhea" id="RHEA-COMP:10147"/>
        <dbReference type="ChEBI" id="CHEBI:15378"/>
        <dbReference type="ChEBI" id="CHEBI:57856"/>
        <dbReference type="ChEBI" id="CHEBI:59789"/>
        <dbReference type="ChEBI" id="CHEBI:73542"/>
        <dbReference type="ChEBI" id="CHEBI:74269"/>
        <dbReference type="EC" id="2.1.1.228"/>
    </reaction>
</comment>
<gene>
    <name evidence="15 19" type="primary">trmD</name>
    <name evidence="19" type="ORF">JR347_05435</name>
</gene>
<dbReference type="NCBIfam" id="NF000648">
    <property type="entry name" value="PRK00026.1"/>
    <property type="match status" value="1"/>
</dbReference>
<evidence type="ECO:0000256" key="15">
    <source>
        <dbReference type="HAMAP-Rule" id="MF_00605"/>
    </source>
</evidence>
<evidence type="ECO:0000256" key="14">
    <source>
        <dbReference type="ARBA" id="ARBA00047783"/>
    </source>
</evidence>
<dbReference type="Gene3D" id="3.40.1280.10">
    <property type="match status" value="1"/>
</dbReference>
<dbReference type="InterPro" id="IPR016009">
    <property type="entry name" value="tRNA_MeTrfase_TRMD/TRM10"/>
</dbReference>
<evidence type="ECO:0000256" key="16">
    <source>
        <dbReference type="PIRSR" id="PIRSR000386-1"/>
    </source>
</evidence>
<dbReference type="PANTHER" id="PTHR46417">
    <property type="entry name" value="TRNA (GUANINE-N(1)-)-METHYLTRANSFERASE"/>
    <property type="match status" value="1"/>
</dbReference>
<dbReference type="NCBIfam" id="TIGR00088">
    <property type="entry name" value="trmD"/>
    <property type="match status" value="1"/>
</dbReference>
<evidence type="ECO:0000256" key="10">
    <source>
        <dbReference type="ARBA" id="ARBA00022691"/>
    </source>
</evidence>
<dbReference type="InterPro" id="IPR029028">
    <property type="entry name" value="Alpha/beta_knot_MTases"/>
</dbReference>
<evidence type="ECO:0000256" key="5">
    <source>
        <dbReference type="ARBA" id="ARBA00012807"/>
    </source>
</evidence>
<evidence type="ECO:0000256" key="8">
    <source>
        <dbReference type="ARBA" id="ARBA00022603"/>
    </source>
</evidence>
<evidence type="ECO:0000256" key="3">
    <source>
        <dbReference type="ARBA" id="ARBA00007630"/>
    </source>
</evidence>
<dbReference type="InterPro" id="IPR023148">
    <property type="entry name" value="tRNA_m1G_MeTrfase_C_sf"/>
</dbReference>
<feature type="binding site" evidence="15 16">
    <location>
        <position position="112"/>
    </location>
    <ligand>
        <name>S-adenosyl-L-methionine</name>
        <dbReference type="ChEBI" id="CHEBI:59789"/>
    </ligand>
</feature>
<comment type="similarity">
    <text evidence="3 15 17">Belongs to the RNA methyltransferase TrmD family.</text>
</comment>